<dbReference type="Proteomes" id="UP000650485">
    <property type="component" value="Unassembled WGS sequence"/>
</dbReference>
<dbReference type="RefSeq" id="WP_118703896.1">
    <property type="nucleotide sequence ID" value="NZ_CABJBN010000002.1"/>
</dbReference>
<sequence length="248" mass="27145">MQKRLGWLIFSLLVIVIGSVGIFFYVSDHNQDRKNTIAENIVTKQTKSMIKSSEASSGDGGQATDVDRESSNFVGEGQLSRVGQYRLTADGIEQKLVKLKSVDERLQDGDMSYTVTGVAVVREKARDDKALNVARRLYNVPDLPATYYTVTMSYVLMNNSLRIVTTRGVTTASFRHAETMSRLTGLINNGQILSMGIVPGDSLSGSVTAVVPKKLGKRVNEMSLQFSAVFDAQGAQVVNATRPLKVKF</sequence>
<gene>
    <name evidence="1" type="ORF">H7R52_15640</name>
</gene>
<organism evidence="1 2">
    <name type="scientific">Weissella confusa</name>
    <name type="common">Lactobacillus confusus</name>
    <dbReference type="NCBI Taxonomy" id="1583"/>
    <lineage>
        <taxon>Bacteria</taxon>
        <taxon>Bacillati</taxon>
        <taxon>Bacillota</taxon>
        <taxon>Bacilli</taxon>
        <taxon>Lactobacillales</taxon>
        <taxon>Lactobacillaceae</taxon>
        <taxon>Weissella</taxon>
    </lineage>
</organism>
<dbReference type="AlphaFoldDB" id="A0A3R5YSY0"/>
<name>A0A3R5YSY0_WEICO</name>
<dbReference type="EMBL" id="JACSZT010000020">
    <property type="protein sequence ID" value="MBC6499558.1"/>
    <property type="molecule type" value="Genomic_DNA"/>
</dbReference>
<reference evidence="1" key="1">
    <citation type="submission" date="2020-08" db="EMBL/GenBank/DDBJ databases">
        <title>Complete genome sequence of Weissella confusa strain FS54 provides insights into metabolic potential.</title>
        <authorList>
            <person name="Fhoula I."/>
            <person name="Najjari A."/>
            <person name="Lekired A."/>
            <person name="Bessrour-Aouam N."/>
            <person name="Jaballah S."/>
            <person name="Klibi N."/>
            <person name="Ouzari H.-I."/>
        </authorList>
    </citation>
    <scope>NUCLEOTIDE SEQUENCE</scope>
    <source>
        <strain evidence="1">FS54</strain>
    </source>
</reference>
<protein>
    <submittedName>
        <fullName evidence="1">Uncharacterized protein</fullName>
    </submittedName>
</protein>
<evidence type="ECO:0000313" key="1">
    <source>
        <dbReference type="EMBL" id="MBC6499558.1"/>
    </source>
</evidence>
<evidence type="ECO:0000313" key="2">
    <source>
        <dbReference type="Proteomes" id="UP000650485"/>
    </source>
</evidence>
<accession>A0A3R5YSY0</accession>
<proteinExistence type="predicted"/>
<comment type="caution">
    <text evidence="1">The sequence shown here is derived from an EMBL/GenBank/DDBJ whole genome shotgun (WGS) entry which is preliminary data.</text>
</comment>